<dbReference type="Proteomes" id="UP000287224">
    <property type="component" value="Unassembled WGS sequence"/>
</dbReference>
<keyword evidence="2" id="KW-1185">Reference proteome</keyword>
<accession>A0A401ZFY8</accession>
<reference evidence="2" key="1">
    <citation type="submission" date="2018-12" db="EMBL/GenBank/DDBJ databases">
        <title>Tengunoibacter tsumagoiensis gen. nov., sp. nov., Dictyobacter kobayashii sp. nov., D. alpinus sp. nov., and D. joshuensis sp. nov. and description of Dictyobacteraceae fam. nov. within the order Ktedonobacterales isolated from Tengu-no-mugimeshi.</title>
        <authorList>
            <person name="Wang C.M."/>
            <person name="Zheng Y."/>
            <person name="Sakai Y."/>
            <person name="Toyoda A."/>
            <person name="Minakuchi Y."/>
            <person name="Abe K."/>
            <person name="Yokota A."/>
            <person name="Yabe S."/>
        </authorList>
    </citation>
    <scope>NUCLEOTIDE SEQUENCE [LARGE SCALE GENOMIC DNA]</scope>
    <source>
        <strain evidence="2">S-27</strain>
    </source>
</reference>
<name>A0A401ZFY8_9CHLR</name>
<dbReference type="EMBL" id="BIFQ01000001">
    <property type="protein sequence ID" value="GCE05804.1"/>
    <property type="molecule type" value="Genomic_DNA"/>
</dbReference>
<protein>
    <submittedName>
        <fullName evidence="1">Uncharacterized protein</fullName>
    </submittedName>
</protein>
<dbReference type="AlphaFoldDB" id="A0A401ZFY8"/>
<comment type="caution">
    <text evidence="1">The sequence shown here is derived from an EMBL/GenBank/DDBJ whole genome shotgun (WGS) entry which is preliminary data.</text>
</comment>
<proteinExistence type="predicted"/>
<sequence>MKNYLAAGTRISYACYDAYVHANVSDDDNGMSQRVMFLSLYIAGVLEKVSIAEAWI</sequence>
<evidence type="ECO:0000313" key="1">
    <source>
        <dbReference type="EMBL" id="GCE05804.1"/>
    </source>
</evidence>
<evidence type="ECO:0000313" key="2">
    <source>
        <dbReference type="Proteomes" id="UP000287224"/>
    </source>
</evidence>
<organism evidence="1 2">
    <name type="scientific">Dictyobacter aurantiacus</name>
    <dbReference type="NCBI Taxonomy" id="1936993"/>
    <lineage>
        <taxon>Bacteria</taxon>
        <taxon>Bacillati</taxon>
        <taxon>Chloroflexota</taxon>
        <taxon>Ktedonobacteria</taxon>
        <taxon>Ktedonobacterales</taxon>
        <taxon>Dictyobacteraceae</taxon>
        <taxon>Dictyobacter</taxon>
    </lineage>
</organism>
<gene>
    <name evidence="1" type="ORF">KDAU_31330</name>
</gene>